<feature type="region of interest" description="Disordered" evidence="1">
    <location>
        <begin position="210"/>
        <end position="394"/>
    </location>
</feature>
<evidence type="ECO:0000313" key="3">
    <source>
        <dbReference type="Proteomes" id="UP000649617"/>
    </source>
</evidence>
<dbReference type="Proteomes" id="UP000649617">
    <property type="component" value="Unassembled WGS sequence"/>
</dbReference>
<comment type="caution">
    <text evidence="2">The sequence shown here is derived from an EMBL/GenBank/DDBJ whole genome shotgun (WGS) entry which is preliminary data.</text>
</comment>
<feature type="compositionally biased region" description="Low complexity" evidence="1">
    <location>
        <begin position="214"/>
        <end position="226"/>
    </location>
</feature>
<name>A0A812LEU7_SYMPI</name>
<dbReference type="AlphaFoldDB" id="A0A812LEU7"/>
<reference evidence="2" key="1">
    <citation type="submission" date="2021-02" db="EMBL/GenBank/DDBJ databases">
        <authorList>
            <person name="Dougan E. K."/>
            <person name="Rhodes N."/>
            <person name="Thang M."/>
            <person name="Chan C."/>
        </authorList>
    </citation>
    <scope>NUCLEOTIDE SEQUENCE</scope>
</reference>
<feature type="compositionally biased region" description="Basic and acidic residues" evidence="1">
    <location>
        <begin position="57"/>
        <end position="83"/>
    </location>
</feature>
<dbReference type="EMBL" id="CAJNIZ010005972">
    <property type="protein sequence ID" value="CAE7246224.1"/>
    <property type="molecule type" value="Genomic_DNA"/>
</dbReference>
<proteinExistence type="predicted"/>
<dbReference type="OrthoDB" id="429543at2759"/>
<accession>A0A812LEU7</accession>
<feature type="compositionally biased region" description="Polar residues" evidence="1">
    <location>
        <begin position="11"/>
        <end position="21"/>
    </location>
</feature>
<sequence length="448" mass="48463">MAASGFFRKTSLPSAVPSQASQVIRKSLDGTLRKFEAENEKSIDLPAQPHASFDLRHQKGLEAGEEASGDHVGFRTRSEDKGLPNEFNKGFSAAPCTLSSSSCSSATADAEMAQQEKEATPVTGNHERFGQQRARTKDAEAAEEQDLLDLLPMPGTSATKGAFGALDPEQQSRAFMKPEGEGCFWTEASVDTFDDEFLCCTELPEEASNGWEQAASRSTRSASSGSPPNHRRPLKAGLDTSAGTSTSQAKPAEFSSHSGPLRKGSGAERTQSPESPDERTEYAEQQHQQNQQNDPQLLRNDLPVAQPLVGPASNHSKLRRGSKTTAGRSKDARDRARESEKERRTSTNSASAVIASEGGKSSRRRSSTRNSKGANSAGVPIHVEEAELSEPESVVTDSDLSEFLQELFRQYSTSRDKKGRPLLSNAGLRRFLQEPNVESLNPTVALDL</sequence>
<protein>
    <submittedName>
        <fullName evidence="2">Uncharacterized protein</fullName>
    </submittedName>
</protein>
<evidence type="ECO:0000256" key="1">
    <source>
        <dbReference type="SAM" id="MobiDB-lite"/>
    </source>
</evidence>
<keyword evidence="3" id="KW-1185">Reference proteome</keyword>
<evidence type="ECO:0000313" key="2">
    <source>
        <dbReference type="EMBL" id="CAE7246224.1"/>
    </source>
</evidence>
<organism evidence="2 3">
    <name type="scientific">Symbiodinium pilosum</name>
    <name type="common">Dinoflagellate</name>
    <dbReference type="NCBI Taxonomy" id="2952"/>
    <lineage>
        <taxon>Eukaryota</taxon>
        <taxon>Sar</taxon>
        <taxon>Alveolata</taxon>
        <taxon>Dinophyceae</taxon>
        <taxon>Suessiales</taxon>
        <taxon>Symbiodiniaceae</taxon>
        <taxon>Symbiodinium</taxon>
    </lineage>
</organism>
<gene>
    <name evidence="2" type="ORF">SPIL2461_LOCUS4513</name>
</gene>
<feature type="region of interest" description="Disordered" evidence="1">
    <location>
        <begin position="1"/>
        <end position="21"/>
    </location>
</feature>
<feature type="compositionally biased region" description="Low complexity" evidence="1">
    <location>
        <begin position="285"/>
        <end position="302"/>
    </location>
</feature>
<feature type="compositionally biased region" description="Basic and acidic residues" evidence="1">
    <location>
        <begin position="328"/>
        <end position="345"/>
    </location>
</feature>
<feature type="region of interest" description="Disordered" evidence="1">
    <location>
        <begin position="57"/>
        <end position="88"/>
    </location>
</feature>